<name>A0A2H0RKK5_9BACT</name>
<evidence type="ECO:0000256" key="1">
    <source>
        <dbReference type="ARBA" id="ARBA00007435"/>
    </source>
</evidence>
<dbReference type="Gene3D" id="3.40.1440.10">
    <property type="entry name" value="GIY-YIG endonuclease"/>
    <property type="match status" value="1"/>
</dbReference>
<dbReference type="EMBL" id="PCYL01000047">
    <property type="protein sequence ID" value="PIR46315.1"/>
    <property type="molecule type" value="Genomic_DNA"/>
</dbReference>
<evidence type="ECO:0000313" key="3">
    <source>
        <dbReference type="EMBL" id="PIR46315.1"/>
    </source>
</evidence>
<evidence type="ECO:0000313" key="4">
    <source>
        <dbReference type="Proteomes" id="UP000230833"/>
    </source>
</evidence>
<dbReference type="SMART" id="SM00465">
    <property type="entry name" value="GIYc"/>
    <property type="match status" value="1"/>
</dbReference>
<dbReference type="PANTHER" id="PTHR34477">
    <property type="entry name" value="UPF0213 PROTEIN YHBQ"/>
    <property type="match status" value="1"/>
</dbReference>
<dbReference type="PROSITE" id="PS50164">
    <property type="entry name" value="GIY_YIG"/>
    <property type="match status" value="1"/>
</dbReference>
<dbReference type="PANTHER" id="PTHR34477:SF5">
    <property type="entry name" value="BSL5627 PROTEIN"/>
    <property type="match status" value="1"/>
</dbReference>
<sequence length="86" mass="10007">MNHVVYILYSLSDRKLYVGCTSNLTKRLSAHNLGLVVSTKHRRPLQLIHTEEYPEATTAYGREKFLKSLWAGRFKKKLIEKMKKGN</sequence>
<dbReference type="InterPro" id="IPR035901">
    <property type="entry name" value="GIY-YIG_endonuc_sf"/>
</dbReference>
<proteinExistence type="inferred from homology"/>
<dbReference type="AlphaFoldDB" id="A0A2H0RKK5"/>
<evidence type="ECO:0000259" key="2">
    <source>
        <dbReference type="PROSITE" id="PS50164"/>
    </source>
</evidence>
<protein>
    <recommendedName>
        <fullName evidence="2">GIY-YIG domain-containing protein</fullName>
    </recommendedName>
</protein>
<reference evidence="3 4" key="1">
    <citation type="submission" date="2017-09" db="EMBL/GenBank/DDBJ databases">
        <title>Depth-based differentiation of microbial function through sediment-hosted aquifers and enrichment of novel symbionts in the deep terrestrial subsurface.</title>
        <authorList>
            <person name="Probst A.J."/>
            <person name="Ladd B."/>
            <person name="Jarett J.K."/>
            <person name="Geller-Mcgrath D.E."/>
            <person name="Sieber C.M."/>
            <person name="Emerson J.B."/>
            <person name="Anantharaman K."/>
            <person name="Thomas B.C."/>
            <person name="Malmstrom R."/>
            <person name="Stieglmeier M."/>
            <person name="Klingl A."/>
            <person name="Woyke T."/>
            <person name="Ryan C.M."/>
            <person name="Banfield J.F."/>
        </authorList>
    </citation>
    <scope>NUCLEOTIDE SEQUENCE [LARGE SCALE GENOMIC DNA]</scope>
    <source>
        <strain evidence="3">CG10_big_fil_rev_8_21_14_0_10_45_14</strain>
    </source>
</reference>
<gene>
    <name evidence="3" type="ORF">COV07_04440</name>
</gene>
<dbReference type="Proteomes" id="UP000230833">
    <property type="component" value="Unassembled WGS sequence"/>
</dbReference>
<accession>A0A2H0RKK5</accession>
<organism evidence="3 4">
    <name type="scientific">Candidatus Vogelbacteria bacterium CG10_big_fil_rev_8_21_14_0_10_45_14</name>
    <dbReference type="NCBI Taxonomy" id="1975042"/>
    <lineage>
        <taxon>Bacteria</taxon>
        <taxon>Candidatus Vogeliibacteriota</taxon>
    </lineage>
</organism>
<dbReference type="InterPro" id="IPR050190">
    <property type="entry name" value="UPF0213_domain"/>
</dbReference>
<dbReference type="InterPro" id="IPR000305">
    <property type="entry name" value="GIY-YIG_endonuc"/>
</dbReference>
<comment type="similarity">
    <text evidence="1">Belongs to the UPF0213 family.</text>
</comment>
<feature type="domain" description="GIY-YIG" evidence="2">
    <location>
        <begin position="1"/>
        <end position="79"/>
    </location>
</feature>
<dbReference type="SUPFAM" id="SSF82771">
    <property type="entry name" value="GIY-YIG endonuclease"/>
    <property type="match status" value="1"/>
</dbReference>
<comment type="caution">
    <text evidence="3">The sequence shown here is derived from an EMBL/GenBank/DDBJ whole genome shotgun (WGS) entry which is preliminary data.</text>
</comment>
<dbReference type="Pfam" id="PF01541">
    <property type="entry name" value="GIY-YIG"/>
    <property type="match status" value="1"/>
</dbReference>